<evidence type="ECO:0000259" key="1">
    <source>
        <dbReference type="Pfam" id="PF00963"/>
    </source>
</evidence>
<reference evidence="2" key="2">
    <citation type="journal article" date="2021" name="Microbiome">
        <title>Successional dynamics and alternative stable states in a saline activated sludge microbial community over 9 years.</title>
        <authorList>
            <person name="Wang Y."/>
            <person name="Ye J."/>
            <person name="Ju F."/>
            <person name="Liu L."/>
            <person name="Boyd J.A."/>
            <person name="Deng Y."/>
            <person name="Parks D.H."/>
            <person name="Jiang X."/>
            <person name="Yin X."/>
            <person name="Woodcroft B.J."/>
            <person name="Tyson G.W."/>
            <person name="Hugenholtz P."/>
            <person name="Polz M.F."/>
            <person name="Zhang T."/>
        </authorList>
    </citation>
    <scope>NUCLEOTIDE SEQUENCE</scope>
    <source>
        <strain evidence="2">HKST-UBA02</strain>
    </source>
</reference>
<evidence type="ECO:0000313" key="2">
    <source>
        <dbReference type="EMBL" id="MCA9757912.1"/>
    </source>
</evidence>
<comment type="caution">
    <text evidence="2">The sequence shown here is derived from an EMBL/GenBank/DDBJ whole genome shotgun (WGS) entry which is preliminary data.</text>
</comment>
<sequence length="312" mass="33387">MPARFSLPQVHIGTLIAFLLTLAWIGVALPGSARAQDTEGGVPEFHCFLSPNELCDVFIGDTIEVHFEVDSTAVQFNGYELTLQYDPNLIDFVDIAEGPLMTNACGTRFQNVSFTDSTITYSHVILCNGVSIDGPGRLSSFQFVTLAESTGETEITIASDPDRLFVDAGLWVWPDHPTFPRQVVYLDGGLTHFYINDPLSSSVGEDGIDDEAGISAAEAAFGARLFVLPNPVSSADGRIDVAFSRPLPTSAYVELIAPDGRRALGPWTLDAGRTDLSLDIGAGAGRSLPAGTYFLRATSGEASLSKRIVVIP</sequence>
<evidence type="ECO:0000313" key="3">
    <source>
        <dbReference type="Proteomes" id="UP000739538"/>
    </source>
</evidence>
<dbReference type="InterPro" id="IPR008965">
    <property type="entry name" value="CBM2/CBM3_carb-bd_dom_sf"/>
</dbReference>
<dbReference type="InterPro" id="IPR002102">
    <property type="entry name" value="Cohesin_dom"/>
</dbReference>
<dbReference type="SUPFAM" id="SSF49384">
    <property type="entry name" value="Carbohydrate-binding domain"/>
    <property type="match status" value="1"/>
</dbReference>
<dbReference type="GO" id="GO:0030246">
    <property type="term" value="F:carbohydrate binding"/>
    <property type="evidence" value="ECO:0007669"/>
    <property type="project" value="InterPro"/>
</dbReference>
<protein>
    <recommendedName>
        <fullName evidence="1">Cohesin domain-containing protein</fullName>
    </recommendedName>
</protein>
<dbReference type="AlphaFoldDB" id="A0A956SEP5"/>
<gene>
    <name evidence="2" type="ORF">KDA27_19125</name>
</gene>
<dbReference type="Proteomes" id="UP000739538">
    <property type="component" value="Unassembled WGS sequence"/>
</dbReference>
<accession>A0A956SEP5</accession>
<organism evidence="2 3">
    <name type="scientific">Eiseniibacteriota bacterium</name>
    <dbReference type="NCBI Taxonomy" id="2212470"/>
    <lineage>
        <taxon>Bacteria</taxon>
        <taxon>Candidatus Eiseniibacteriota</taxon>
    </lineage>
</organism>
<dbReference type="EMBL" id="JAGQHS010000128">
    <property type="protein sequence ID" value="MCA9757912.1"/>
    <property type="molecule type" value="Genomic_DNA"/>
</dbReference>
<dbReference type="Pfam" id="PF00963">
    <property type="entry name" value="Cohesin"/>
    <property type="match status" value="1"/>
</dbReference>
<dbReference type="CDD" id="cd08547">
    <property type="entry name" value="Type_II_cohesin"/>
    <property type="match status" value="1"/>
</dbReference>
<dbReference type="GO" id="GO:0000272">
    <property type="term" value="P:polysaccharide catabolic process"/>
    <property type="evidence" value="ECO:0007669"/>
    <property type="project" value="InterPro"/>
</dbReference>
<feature type="domain" description="Cohesin" evidence="1">
    <location>
        <begin position="60"/>
        <end position="159"/>
    </location>
</feature>
<name>A0A956SEP5_UNCEI</name>
<proteinExistence type="predicted"/>
<dbReference type="Gene3D" id="2.60.40.680">
    <property type="match status" value="1"/>
</dbReference>
<reference evidence="2" key="1">
    <citation type="submission" date="2020-04" db="EMBL/GenBank/DDBJ databases">
        <authorList>
            <person name="Zhang T."/>
        </authorList>
    </citation>
    <scope>NUCLEOTIDE SEQUENCE</scope>
    <source>
        <strain evidence="2">HKST-UBA02</strain>
    </source>
</reference>